<dbReference type="InterPro" id="IPR036388">
    <property type="entry name" value="WH-like_DNA-bd_sf"/>
</dbReference>
<dbReference type="InterPro" id="IPR036390">
    <property type="entry name" value="WH_DNA-bd_sf"/>
</dbReference>
<accession>A0A7V0Q5P3</accession>
<dbReference type="Proteomes" id="UP000886381">
    <property type="component" value="Unassembled WGS sequence"/>
</dbReference>
<organism evidence="1">
    <name type="scientific">candidate division WOR-3 bacterium</name>
    <dbReference type="NCBI Taxonomy" id="2052148"/>
    <lineage>
        <taxon>Bacteria</taxon>
        <taxon>Bacteria division WOR-3</taxon>
    </lineage>
</organism>
<dbReference type="AlphaFoldDB" id="A0A7V0Q5P3"/>
<reference evidence="1" key="1">
    <citation type="journal article" date="2020" name="mSystems">
        <title>Genome- and Community-Level Interaction Insights into Carbon Utilization and Element Cycling Functions of Hydrothermarchaeota in Hydrothermal Sediment.</title>
        <authorList>
            <person name="Zhou Z."/>
            <person name="Liu Y."/>
            <person name="Xu W."/>
            <person name="Pan J."/>
            <person name="Luo Z.H."/>
            <person name="Li M."/>
        </authorList>
    </citation>
    <scope>NUCLEOTIDE SEQUENCE [LARGE SCALE GENOMIC DNA]</scope>
    <source>
        <strain evidence="1">HyVt-28</strain>
    </source>
</reference>
<gene>
    <name evidence="1" type="ORF">ENH14_01435</name>
</gene>
<dbReference type="EMBL" id="DRDR01000064">
    <property type="protein sequence ID" value="HDL60098.1"/>
    <property type="molecule type" value="Genomic_DNA"/>
</dbReference>
<comment type="caution">
    <text evidence="1">The sequence shown here is derived from an EMBL/GenBank/DDBJ whole genome shotgun (WGS) entry which is preliminary data.</text>
</comment>
<dbReference type="Gene3D" id="1.10.10.10">
    <property type="entry name" value="Winged helix-like DNA-binding domain superfamily/Winged helix DNA-binding domain"/>
    <property type="match status" value="1"/>
</dbReference>
<dbReference type="SUPFAM" id="SSF46785">
    <property type="entry name" value="Winged helix' DNA-binding domain"/>
    <property type="match status" value="1"/>
</dbReference>
<sequence>MNKKSNIIKIVKEDILRILGEQRRRVSLEILKEKIKVSLSFICEAIEELEREGLIKSQQIFLP</sequence>
<protein>
    <submittedName>
        <fullName evidence="1">MarR family transcriptional regulator</fullName>
    </submittedName>
</protein>
<name>A0A7V0Q5P3_UNCW3</name>
<proteinExistence type="predicted"/>
<evidence type="ECO:0000313" key="1">
    <source>
        <dbReference type="EMBL" id="HDL60098.1"/>
    </source>
</evidence>